<sequence length="317" mass="35653">MAKVKKEKVRGKKFTFDDFELILLSLPTVIWYLVFSFLPLFGLLIAFKTWRVDGDFFSSFFASDWCNFENFEFMFMTSDAIRSLWLTIAYNVAFIILGVVIPVTLAIMVSNLYSQKLGKVCQTAMFLPHFMSWIVASYFLFAFMSPDKGLFNSALTALGLGTVDWYGQQAVGYWPLILIIMNIWKTTGYGMVVYLASITGIDATYYEAAVIDGASKWQQTTKITLPLLKQIMIIMSIMAIGRIFNSDFGLFYQVPKATSQLFPVSMTLDVYIYTALITLGDIGMSSAAAFFQSIAGCICILIANAIVTKIDRESAFF</sequence>
<dbReference type="InterPro" id="IPR000515">
    <property type="entry name" value="MetI-like"/>
</dbReference>
<feature type="transmembrane region" description="Helical" evidence="7">
    <location>
        <begin position="165"/>
        <end position="184"/>
    </location>
</feature>
<dbReference type="GO" id="GO:0055085">
    <property type="term" value="P:transmembrane transport"/>
    <property type="evidence" value="ECO:0007669"/>
    <property type="project" value="InterPro"/>
</dbReference>
<evidence type="ECO:0000313" key="9">
    <source>
        <dbReference type="EMBL" id="MBM6921240.1"/>
    </source>
</evidence>
<evidence type="ECO:0000256" key="5">
    <source>
        <dbReference type="ARBA" id="ARBA00022989"/>
    </source>
</evidence>
<feature type="domain" description="ABC transmembrane type-1" evidence="8">
    <location>
        <begin position="84"/>
        <end position="303"/>
    </location>
</feature>
<evidence type="ECO:0000256" key="1">
    <source>
        <dbReference type="ARBA" id="ARBA00004651"/>
    </source>
</evidence>
<evidence type="ECO:0000256" key="3">
    <source>
        <dbReference type="ARBA" id="ARBA00022475"/>
    </source>
</evidence>
<dbReference type="Proteomes" id="UP000774750">
    <property type="component" value="Unassembled WGS sequence"/>
</dbReference>
<dbReference type="Pfam" id="PF00528">
    <property type="entry name" value="BPD_transp_1"/>
    <property type="match status" value="1"/>
</dbReference>
<dbReference type="CDD" id="cd06261">
    <property type="entry name" value="TM_PBP2"/>
    <property type="match status" value="1"/>
</dbReference>
<evidence type="ECO:0000256" key="4">
    <source>
        <dbReference type="ARBA" id="ARBA00022692"/>
    </source>
</evidence>
<keyword evidence="10" id="KW-1185">Reference proteome</keyword>
<reference evidence="9" key="2">
    <citation type="journal article" date="2021" name="Sci. Rep.">
        <title>The distribution of antibiotic resistance genes in chicken gut microbiota commensals.</title>
        <authorList>
            <person name="Juricova H."/>
            <person name="Matiasovicova J."/>
            <person name="Kubasova T."/>
            <person name="Cejkova D."/>
            <person name="Rychlik I."/>
        </authorList>
    </citation>
    <scope>NUCLEOTIDE SEQUENCE</scope>
    <source>
        <strain evidence="9">An559</strain>
    </source>
</reference>
<proteinExistence type="inferred from homology"/>
<dbReference type="RefSeq" id="WP_204446976.1">
    <property type="nucleotide sequence ID" value="NZ_JACJKY010000013.1"/>
</dbReference>
<feature type="transmembrane region" description="Helical" evidence="7">
    <location>
        <begin position="231"/>
        <end position="254"/>
    </location>
</feature>
<feature type="transmembrane region" description="Helical" evidence="7">
    <location>
        <begin position="261"/>
        <end position="280"/>
    </location>
</feature>
<keyword evidence="2 7" id="KW-0813">Transport</keyword>
<evidence type="ECO:0000256" key="2">
    <source>
        <dbReference type="ARBA" id="ARBA00022448"/>
    </source>
</evidence>
<feature type="transmembrane region" description="Helical" evidence="7">
    <location>
        <begin position="125"/>
        <end position="145"/>
    </location>
</feature>
<feature type="transmembrane region" description="Helical" evidence="7">
    <location>
        <begin position="21"/>
        <end position="47"/>
    </location>
</feature>
<feature type="transmembrane region" description="Helical" evidence="7">
    <location>
        <begin position="88"/>
        <end position="113"/>
    </location>
</feature>
<reference evidence="9" key="1">
    <citation type="submission" date="2020-08" db="EMBL/GenBank/DDBJ databases">
        <authorList>
            <person name="Cejkova D."/>
            <person name="Kubasova T."/>
            <person name="Jahodarova E."/>
            <person name="Rychlik I."/>
        </authorList>
    </citation>
    <scope>NUCLEOTIDE SEQUENCE</scope>
    <source>
        <strain evidence="9">An559</strain>
    </source>
</reference>
<evidence type="ECO:0000256" key="7">
    <source>
        <dbReference type="RuleBase" id="RU363032"/>
    </source>
</evidence>
<name>A0A938X8U1_9FIRM</name>
<keyword evidence="4 7" id="KW-0812">Transmembrane</keyword>
<dbReference type="PANTHER" id="PTHR30193:SF44">
    <property type="entry name" value="LACTOSE TRANSPORT SYSTEM PERMEASE PROTEIN LACF"/>
    <property type="match status" value="1"/>
</dbReference>
<gene>
    <name evidence="9" type="ORF">H6A12_08745</name>
</gene>
<comment type="subcellular location">
    <subcellularLocation>
        <location evidence="1 7">Cell membrane</location>
        <topology evidence="1 7">Multi-pass membrane protein</topology>
    </subcellularLocation>
</comment>
<evidence type="ECO:0000259" key="8">
    <source>
        <dbReference type="PROSITE" id="PS50928"/>
    </source>
</evidence>
<keyword evidence="3" id="KW-1003">Cell membrane</keyword>
<dbReference type="PROSITE" id="PS50928">
    <property type="entry name" value="ABC_TM1"/>
    <property type="match status" value="1"/>
</dbReference>
<keyword evidence="5 7" id="KW-1133">Transmembrane helix</keyword>
<feature type="transmembrane region" description="Helical" evidence="7">
    <location>
        <begin position="191"/>
        <end position="211"/>
    </location>
</feature>
<evidence type="ECO:0000313" key="10">
    <source>
        <dbReference type="Proteomes" id="UP000774750"/>
    </source>
</evidence>
<protein>
    <submittedName>
        <fullName evidence="9">Sugar ABC transporter permease</fullName>
    </submittedName>
</protein>
<accession>A0A938X8U1</accession>
<organism evidence="9 10">
    <name type="scientific">Merdimmobilis hominis</name>
    <dbReference type="NCBI Taxonomy" id="2897707"/>
    <lineage>
        <taxon>Bacteria</taxon>
        <taxon>Bacillati</taxon>
        <taxon>Bacillota</taxon>
        <taxon>Clostridia</taxon>
        <taxon>Eubacteriales</taxon>
        <taxon>Oscillospiraceae</taxon>
        <taxon>Merdimmobilis</taxon>
    </lineage>
</organism>
<dbReference type="PANTHER" id="PTHR30193">
    <property type="entry name" value="ABC TRANSPORTER PERMEASE PROTEIN"/>
    <property type="match status" value="1"/>
</dbReference>
<dbReference type="Gene3D" id="1.10.3720.10">
    <property type="entry name" value="MetI-like"/>
    <property type="match status" value="1"/>
</dbReference>
<dbReference type="InterPro" id="IPR051393">
    <property type="entry name" value="ABC_transporter_permease"/>
</dbReference>
<dbReference type="InterPro" id="IPR035906">
    <property type="entry name" value="MetI-like_sf"/>
</dbReference>
<comment type="similarity">
    <text evidence="7">Belongs to the binding-protein-dependent transport system permease family.</text>
</comment>
<dbReference type="GO" id="GO:0005886">
    <property type="term" value="C:plasma membrane"/>
    <property type="evidence" value="ECO:0007669"/>
    <property type="project" value="UniProtKB-SubCell"/>
</dbReference>
<evidence type="ECO:0000256" key="6">
    <source>
        <dbReference type="ARBA" id="ARBA00023136"/>
    </source>
</evidence>
<feature type="transmembrane region" description="Helical" evidence="7">
    <location>
        <begin position="286"/>
        <end position="307"/>
    </location>
</feature>
<comment type="caution">
    <text evidence="9">The sequence shown here is derived from an EMBL/GenBank/DDBJ whole genome shotgun (WGS) entry which is preliminary data.</text>
</comment>
<dbReference type="SUPFAM" id="SSF161098">
    <property type="entry name" value="MetI-like"/>
    <property type="match status" value="1"/>
</dbReference>
<dbReference type="AlphaFoldDB" id="A0A938X8U1"/>
<dbReference type="EMBL" id="JACJKY010000013">
    <property type="protein sequence ID" value="MBM6921240.1"/>
    <property type="molecule type" value="Genomic_DNA"/>
</dbReference>
<keyword evidence="6 7" id="KW-0472">Membrane</keyword>